<evidence type="ECO:0000313" key="1">
    <source>
        <dbReference type="EMBL" id="GBL92041.1"/>
    </source>
</evidence>
<evidence type="ECO:0000313" key="2">
    <source>
        <dbReference type="Proteomes" id="UP000499080"/>
    </source>
</evidence>
<keyword evidence="2" id="KW-1185">Reference proteome</keyword>
<dbReference type="AlphaFoldDB" id="A0A4Y2BIF4"/>
<organism evidence="1 2">
    <name type="scientific">Araneus ventricosus</name>
    <name type="common">Orbweaver spider</name>
    <name type="synonym">Epeira ventricosa</name>
    <dbReference type="NCBI Taxonomy" id="182803"/>
    <lineage>
        <taxon>Eukaryota</taxon>
        <taxon>Metazoa</taxon>
        <taxon>Ecdysozoa</taxon>
        <taxon>Arthropoda</taxon>
        <taxon>Chelicerata</taxon>
        <taxon>Arachnida</taxon>
        <taxon>Araneae</taxon>
        <taxon>Araneomorphae</taxon>
        <taxon>Entelegynae</taxon>
        <taxon>Araneoidea</taxon>
        <taxon>Araneidae</taxon>
        <taxon>Araneus</taxon>
    </lineage>
</organism>
<comment type="caution">
    <text evidence="1">The sequence shown here is derived from an EMBL/GenBank/DDBJ whole genome shotgun (WGS) entry which is preliminary data.</text>
</comment>
<dbReference type="OrthoDB" id="6427646at2759"/>
<accession>A0A4Y2BIF4</accession>
<dbReference type="EMBL" id="BGPR01000083">
    <property type="protein sequence ID" value="GBL92041.1"/>
    <property type="molecule type" value="Genomic_DNA"/>
</dbReference>
<protein>
    <submittedName>
        <fullName evidence="1">Uncharacterized protein</fullName>
    </submittedName>
</protein>
<name>A0A4Y2BIF4_ARAVE</name>
<reference evidence="1 2" key="1">
    <citation type="journal article" date="2019" name="Sci. Rep.">
        <title>Orb-weaving spider Araneus ventricosus genome elucidates the spidroin gene catalogue.</title>
        <authorList>
            <person name="Kono N."/>
            <person name="Nakamura H."/>
            <person name="Ohtoshi R."/>
            <person name="Moran D.A.P."/>
            <person name="Shinohara A."/>
            <person name="Yoshida Y."/>
            <person name="Fujiwara M."/>
            <person name="Mori M."/>
            <person name="Tomita M."/>
            <person name="Arakawa K."/>
        </authorList>
    </citation>
    <scope>NUCLEOTIDE SEQUENCE [LARGE SCALE GENOMIC DNA]</scope>
</reference>
<gene>
    <name evidence="1" type="ORF">AVEN_102593_1</name>
</gene>
<dbReference type="Proteomes" id="UP000499080">
    <property type="component" value="Unassembled WGS sequence"/>
</dbReference>
<sequence length="258" mass="29480">MEYERHGTLYPSIPFPVESQKRHATFVSRSFVFPQGQKSLAVPTDHPDREGYEKNIAMATARDIKSYSRRSWEVVCRQQGVILGKLEFPAVTICSPATIPKSQDDVVGVQHLLKLQKFLESTEKMRFPVEARNACDHNPACEWSYFHNRCRCNSNPCDSEFCDNEIPFCSCVSMMCPHYPNLCFSGQNSSPSEDESCFCQNSRNDSHNSTVPTKVSYRPFNYRMAAAIFIRVVSRHGKVTIRYWMKSLTAPPGGKRWS</sequence>
<proteinExistence type="predicted"/>